<evidence type="ECO:0000256" key="4">
    <source>
        <dbReference type="ARBA" id="ARBA00022989"/>
    </source>
</evidence>
<organism evidence="12 13">
    <name type="scientific">Agromyces atrinae</name>
    <dbReference type="NCBI Taxonomy" id="592376"/>
    <lineage>
        <taxon>Bacteria</taxon>
        <taxon>Bacillati</taxon>
        <taxon>Actinomycetota</taxon>
        <taxon>Actinomycetes</taxon>
        <taxon>Micrococcales</taxon>
        <taxon>Microbacteriaceae</taxon>
        <taxon>Agromyces</taxon>
    </lineage>
</organism>
<dbReference type="RefSeq" id="WP_129172846.1">
    <property type="nucleotide sequence ID" value="NZ_JACCBI010000001.1"/>
</dbReference>
<keyword evidence="13" id="KW-1185">Reference proteome</keyword>
<evidence type="ECO:0000313" key="12">
    <source>
        <dbReference type="EMBL" id="RXZ87271.1"/>
    </source>
</evidence>
<keyword evidence="6 9" id="KW-0472">Membrane</keyword>
<dbReference type="InterPro" id="IPR013099">
    <property type="entry name" value="K_chnl_dom"/>
</dbReference>
<proteinExistence type="predicted"/>
<dbReference type="PANTHER" id="PTHR11537">
    <property type="entry name" value="VOLTAGE-GATED POTASSIUM CHANNEL"/>
    <property type="match status" value="1"/>
</dbReference>
<sequence length="233" mass="26043">MSPRQRWEKWTALPLLGLSLVFIVAWTLYVIDESLPPQAMHVLRLTLVVVWLSFLVDYVVRLVASRHRGQFVRQNVPDLLSVIFPVFRPFRLMTLLKEIPYFRSRTASSTRVQFVAYALIFVLLFVYSISLAVLQAERGAPDANITNFGDALWWACVTIATVGYGDLYPVTIMGRLLSVLLMVGGIAIVGVASATVISILNERLSHAKRDRAAGQSDDRPESGPVEPRDTLDA</sequence>
<gene>
    <name evidence="11" type="ORF">BJ972_001121</name>
    <name evidence="12" type="ORF">ESP50_04950</name>
</gene>
<dbReference type="PANTHER" id="PTHR11537:SF254">
    <property type="entry name" value="POTASSIUM VOLTAGE-GATED CHANNEL PROTEIN SHAB"/>
    <property type="match status" value="1"/>
</dbReference>
<evidence type="ECO:0000259" key="10">
    <source>
        <dbReference type="Pfam" id="PF07885"/>
    </source>
</evidence>
<dbReference type="Proteomes" id="UP000292686">
    <property type="component" value="Unassembled WGS sequence"/>
</dbReference>
<feature type="transmembrane region" description="Helical" evidence="9">
    <location>
        <begin position="114"/>
        <end position="133"/>
    </location>
</feature>
<protein>
    <submittedName>
        <fullName evidence="11">Voltage-gated potassium channel</fullName>
    </submittedName>
</protein>
<keyword evidence="5" id="KW-0406">Ion transport</keyword>
<name>A0A4Q2MB03_9MICO</name>
<feature type="domain" description="Potassium channel" evidence="10">
    <location>
        <begin position="124"/>
        <end position="200"/>
    </location>
</feature>
<dbReference type="PRINTS" id="PR00169">
    <property type="entry name" value="KCHANNEL"/>
</dbReference>
<keyword evidence="3 9" id="KW-0812">Transmembrane</keyword>
<reference evidence="12 13" key="1">
    <citation type="submission" date="2019-01" db="EMBL/GenBank/DDBJ databases">
        <title>Agromyces.</title>
        <authorList>
            <person name="Li J."/>
        </authorList>
    </citation>
    <scope>NUCLEOTIDE SEQUENCE [LARGE SCALE GENOMIC DNA]</scope>
    <source>
        <strain evidence="12 13">DSM 23870</strain>
    </source>
</reference>
<dbReference type="SUPFAM" id="SSF81324">
    <property type="entry name" value="Voltage-gated potassium channels"/>
    <property type="match status" value="1"/>
</dbReference>
<dbReference type="InterPro" id="IPR027359">
    <property type="entry name" value="Volt_channel_dom_sf"/>
</dbReference>
<evidence type="ECO:0000313" key="11">
    <source>
        <dbReference type="EMBL" id="NYD66602.1"/>
    </source>
</evidence>
<dbReference type="Proteomes" id="UP000581087">
    <property type="component" value="Unassembled WGS sequence"/>
</dbReference>
<dbReference type="Gene3D" id="1.10.287.70">
    <property type="match status" value="1"/>
</dbReference>
<feature type="transmembrane region" description="Helical" evidence="9">
    <location>
        <begin position="145"/>
        <end position="164"/>
    </location>
</feature>
<feature type="transmembrane region" description="Helical" evidence="9">
    <location>
        <begin position="176"/>
        <end position="200"/>
    </location>
</feature>
<dbReference type="GO" id="GO:0001508">
    <property type="term" value="P:action potential"/>
    <property type="evidence" value="ECO:0007669"/>
    <property type="project" value="TreeGrafter"/>
</dbReference>
<evidence type="ECO:0000256" key="8">
    <source>
        <dbReference type="SAM" id="MobiDB-lite"/>
    </source>
</evidence>
<evidence type="ECO:0000256" key="1">
    <source>
        <dbReference type="ARBA" id="ARBA00004141"/>
    </source>
</evidence>
<dbReference type="Gene3D" id="1.20.5.110">
    <property type="match status" value="1"/>
</dbReference>
<dbReference type="EMBL" id="JACCBI010000001">
    <property type="protein sequence ID" value="NYD66602.1"/>
    <property type="molecule type" value="Genomic_DNA"/>
</dbReference>
<feature type="transmembrane region" description="Helical" evidence="9">
    <location>
        <begin position="12"/>
        <end position="31"/>
    </location>
</feature>
<evidence type="ECO:0000256" key="3">
    <source>
        <dbReference type="ARBA" id="ARBA00022692"/>
    </source>
</evidence>
<evidence type="ECO:0000313" key="13">
    <source>
        <dbReference type="Proteomes" id="UP000292686"/>
    </source>
</evidence>
<dbReference type="Pfam" id="PF07885">
    <property type="entry name" value="Ion_trans_2"/>
    <property type="match status" value="1"/>
</dbReference>
<dbReference type="AlphaFoldDB" id="A0A4Q2MB03"/>
<feature type="region of interest" description="Disordered" evidence="8">
    <location>
        <begin position="208"/>
        <end position="233"/>
    </location>
</feature>
<evidence type="ECO:0000256" key="6">
    <source>
        <dbReference type="ARBA" id="ARBA00023136"/>
    </source>
</evidence>
<feature type="transmembrane region" description="Helical" evidence="9">
    <location>
        <begin position="43"/>
        <end position="64"/>
    </location>
</feature>
<evidence type="ECO:0000256" key="7">
    <source>
        <dbReference type="ARBA" id="ARBA00023303"/>
    </source>
</evidence>
<keyword evidence="4 9" id="KW-1133">Transmembrane helix</keyword>
<dbReference type="InterPro" id="IPR028325">
    <property type="entry name" value="VG_K_chnl"/>
</dbReference>
<accession>A0A4Q2MB03</accession>
<keyword evidence="7 11" id="KW-0407">Ion channel</keyword>
<dbReference type="Gene3D" id="1.20.120.350">
    <property type="entry name" value="Voltage-gated potassium channels. Chain C"/>
    <property type="match status" value="1"/>
</dbReference>
<dbReference type="EMBL" id="SDPM01000002">
    <property type="protein sequence ID" value="RXZ87271.1"/>
    <property type="molecule type" value="Genomic_DNA"/>
</dbReference>
<dbReference type="GO" id="GO:0008076">
    <property type="term" value="C:voltage-gated potassium channel complex"/>
    <property type="evidence" value="ECO:0007669"/>
    <property type="project" value="InterPro"/>
</dbReference>
<evidence type="ECO:0000313" key="14">
    <source>
        <dbReference type="Proteomes" id="UP000581087"/>
    </source>
</evidence>
<dbReference type="GO" id="GO:0005249">
    <property type="term" value="F:voltage-gated potassium channel activity"/>
    <property type="evidence" value="ECO:0007669"/>
    <property type="project" value="InterPro"/>
</dbReference>
<comment type="caution">
    <text evidence="12">The sequence shown here is derived from an EMBL/GenBank/DDBJ whole genome shotgun (WGS) entry which is preliminary data.</text>
</comment>
<comment type="subcellular location">
    <subcellularLocation>
        <location evidence="1">Membrane</location>
        <topology evidence="1">Multi-pass membrane protein</topology>
    </subcellularLocation>
</comment>
<keyword evidence="2" id="KW-0813">Transport</keyword>
<reference evidence="11 14" key="2">
    <citation type="submission" date="2020-07" db="EMBL/GenBank/DDBJ databases">
        <title>Sequencing the genomes of 1000 actinobacteria strains.</title>
        <authorList>
            <person name="Klenk H.-P."/>
        </authorList>
    </citation>
    <scope>NUCLEOTIDE SEQUENCE [LARGE SCALE GENOMIC DNA]</scope>
    <source>
        <strain evidence="11 14">DSM 23870</strain>
    </source>
</reference>
<evidence type="ECO:0000256" key="5">
    <source>
        <dbReference type="ARBA" id="ARBA00023065"/>
    </source>
</evidence>
<dbReference type="OrthoDB" id="9799090at2"/>
<evidence type="ECO:0000256" key="2">
    <source>
        <dbReference type="ARBA" id="ARBA00022448"/>
    </source>
</evidence>
<evidence type="ECO:0000256" key="9">
    <source>
        <dbReference type="SAM" id="Phobius"/>
    </source>
</evidence>